<organism evidence="1 2">
    <name type="scientific">Cucurbitaria berberidis CBS 394.84</name>
    <dbReference type="NCBI Taxonomy" id="1168544"/>
    <lineage>
        <taxon>Eukaryota</taxon>
        <taxon>Fungi</taxon>
        <taxon>Dikarya</taxon>
        <taxon>Ascomycota</taxon>
        <taxon>Pezizomycotina</taxon>
        <taxon>Dothideomycetes</taxon>
        <taxon>Pleosporomycetidae</taxon>
        <taxon>Pleosporales</taxon>
        <taxon>Pleosporineae</taxon>
        <taxon>Cucurbitariaceae</taxon>
        <taxon>Cucurbitaria</taxon>
    </lineage>
</organism>
<protein>
    <submittedName>
        <fullName evidence="1">Uncharacterized protein</fullName>
    </submittedName>
</protein>
<sequence>MVSRYGRSTPFPSARHILDMTAILMAGRMAERPSAFGLVPYMCTFVTLQLVIRPQTPLGRSIRASLTLSSPQLASVLRRSCSDSPLTFDSTITTSAASTTIYTSTTRLITTETITKTATTTAPALRPRAANIAAVAEDIIESVIASGTTDGVSSSKNSQRVQAESGLANACSCKMVQPTETVTSSFALPPVTTTVGFRRVIIASKTDTRVFTAVATVTITEGDTAASSTSLSWSQSALNVSSTDSSTSSVLSTSDIIETGTADVGTPTTTLFSRSVLPTSGSLNSSLPVVTALPFSCPGDANKRVDQIVGGVKLDYLVLCNTELVTEDRVGKPIAVESETSCTAQCSLVNAQSGQDTCQGASFTPYTDGRRGGTCTLSGSDAVYVDKPGSVAI</sequence>
<evidence type="ECO:0000313" key="2">
    <source>
        <dbReference type="Proteomes" id="UP000800039"/>
    </source>
</evidence>
<evidence type="ECO:0000313" key="1">
    <source>
        <dbReference type="EMBL" id="KAF1850187.1"/>
    </source>
</evidence>
<dbReference type="EMBL" id="ML976614">
    <property type="protein sequence ID" value="KAF1850187.1"/>
    <property type="molecule type" value="Genomic_DNA"/>
</dbReference>
<dbReference type="AlphaFoldDB" id="A0A9P4GQZ7"/>
<keyword evidence="2" id="KW-1185">Reference proteome</keyword>
<feature type="non-terminal residue" evidence="1">
    <location>
        <position position="393"/>
    </location>
</feature>
<accession>A0A9P4GQZ7</accession>
<name>A0A9P4GQZ7_9PLEO</name>
<dbReference type="RefSeq" id="XP_040792750.1">
    <property type="nucleotide sequence ID" value="XM_040938181.1"/>
</dbReference>
<proteinExistence type="predicted"/>
<comment type="caution">
    <text evidence="1">The sequence shown here is derived from an EMBL/GenBank/DDBJ whole genome shotgun (WGS) entry which is preliminary data.</text>
</comment>
<gene>
    <name evidence="1" type="ORF">K460DRAFT_422657</name>
</gene>
<dbReference type="GeneID" id="63855431"/>
<dbReference type="OrthoDB" id="3793279at2759"/>
<dbReference type="Proteomes" id="UP000800039">
    <property type="component" value="Unassembled WGS sequence"/>
</dbReference>
<reference evidence="1" key="1">
    <citation type="submission" date="2020-01" db="EMBL/GenBank/DDBJ databases">
        <authorList>
            <consortium name="DOE Joint Genome Institute"/>
            <person name="Haridas S."/>
            <person name="Albert R."/>
            <person name="Binder M."/>
            <person name="Bloem J."/>
            <person name="Labutti K."/>
            <person name="Salamov A."/>
            <person name="Andreopoulos B."/>
            <person name="Baker S.E."/>
            <person name="Barry K."/>
            <person name="Bills G."/>
            <person name="Bluhm B.H."/>
            <person name="Cannon C."/>
            <person name="Castanera R."/>
            <person name="Culley D.E."/>
            <person name="Daum C."/>
            <person name="Ezra D."/>
            <person name="Gonzalez J.B."/>
            <person name="Henrissat B."/>
            <person name="Kuo A."/>
            <person name="Liang C."/>
            <person name="Lipzen A."/>
            <person name="Lutzoni F."/>
            <person name="Magnuson J."/>
            <person name="Mondo S."/>
            <person name="Nolan M."/>
            <person name="Ohm R."/>
            <person name="Pangilinan J."/>
            <person name="Park H.-J."/>
            <person name="Ramirez L."/>
            <person name="Alfaro M."/>
            <person name="Sun H."/>
            <person name="Tritt A."/>
            <person name="Yoshinaga Y."/>
            <person name="Zwiers L.-H."/>
            <person name="Turgeon B.G."/>
            <person name="Goodwin S.B."/>
            <person name="Spatafora J.W."/>
            <person name="Crous P.W."/>
            <person name="Grigoriev I.V."/>
        </authorList>
    </citation>
    <scope>NUCLEOTIDE SEQUENCE</scope>
    <source>
        <strain evidence="1">CBS 394.84</strain>
    </source>
</reference>